<evidence type="ECO:0000256" key="2">
    <source>
        <dbReference type="ARBA" id="ARBA00023125"/>
    </source>
</evidence>
<dbReference type="InterPro" id="IPR050204">
    <property type="entry name" value="AraC_XylS_family_regulators"/>
</dbReference>
<organism evidence="5 6">
    <name type="scientific">Candidatus Eubacterium avistercoris</name>
    <dbReference type="NCBI Taxonomy" id="2838567"/>
    <lineage>
        <taxon>Bacteria</taxon>
        <taxon>Bacillati</taxon>
        <taxon>Bacillota</taxon>
        <taxon>Clostridia</taxon>
        <taxon>Eubacteriales</taxon>
        <taxon>Eubacteriaceae</taxon>
        <taxon>Eubacterium</taxon>
    </lineage>
</organism>
<accession>A0A9D2IFZ1</accession>
<keyword evidence="2" id="KW-0238">DNA-binding</keyword>
<name>A0A9D2IFZ1_9FIRM</name>
<dbReference type="Gene3D" id="2.60.120.10">
    <property type="entry name" value="Jelly Rolls"/>
    <property type="match status" value="1"/>
</dbReference>
<dbReference type="SMART" id="SM00342">
    <property type="entry name" value="HTH_ARAC"/>
    <property type="match status" value="1"/>
</dbReference>
<gene>
    <name evidence="5" type="ORF">IAA08_06910</name>
</gene>
<keyword evidence="3" id="KW-0804">Transcription</keyword>
<dbReference type="EMBL" id="DXCH01000192">
    <property type="protein sequence ID" value="HIZ07647.1"/>
    <property type="molecule type" value="Genomic_DNA"/>
</dbReference>
<feature type="domain" description="HTH araC/xylS-type" evidence="4">
    <location>
        <begin position="170"/>
        <end position="267"/>
    </location>
</feature>
<dbReference type="GO" id="GO:0003700">
    <property type="term" value="F:DNA-binding transcription factor activity"/>
    <property type="evidence" value="ECO:0007669"/>
    <property type="project" value="InterPro"/>
</dbReference>
<dbReference type="Gene3D" id="1.10.10.60">
    <property type="entry name" value="Homeodomain-like"/>
    <property type="match status" value="1"/>
</dbReference>
<dbReference type="PROSITE" id="PS01124">
    <property type="entry name" value="HTH_ARAC_FAMILY_2"/>
    <property type="match status" value="1"/>
</dbReference>
<evidence type="ECO:0000313" key="5">
    <source>
        <dbReference type="EMBL" id="HIZ07647.1"/>
    </source>
</evidence>
<dbReference type="InterPro" id="IPR018060">
    <property type="entry name" value="HTH_AraC"/>
</dbReference>
<proteinExistence type="predicted"/>
<evidence type="ECO:0000256" key="3">
    <source>
        <dbReference type="ARBA" id="ARBA00023163"/>
    </source>
</evidence>
<dbReference type="SUPFAM" id="SSF46689">
    <property type="entry name" value="Homeodomain-like"/>
    <property type="match status" value="2"/>
</dbReference>
<dbReference type="AlphaFoldDB" id="A0A9D2IFZ1"/>
<dbReference type="Proteomes" id="UP000824024">
    <property type="component" value="Unassembled WGS sequence"/>
</dbReference>
<dbReference type="InterPro" id="IPR003313">
    <property type="entry name" value="AraC-bd"/>
</dbReference>
<dbReference type="PANTHER" id="PTHR46796:SF2">
    <property type="entry name" value="TRANSCRIPTIONAL REGULATORY PROTEIN"/>
    <property type="match status" value="1"/>
</dbReference>
<reference evidence="5" key="1">
    <citation type="journal article" date="2021" name="PeerJ">
        <title>Extensive microbial diversity within the chicken gut microbiome revealed by metagenomics and culture.</title>
        <authorList>
            <person name="Gilroy R."/>
            <person name="Ravi A."/>
            <person name="Getino M."/>
            <person name="Pursley I."/>
            <person name="Horton D.L."/>
            <person name="Alikhan N.F."/>
            <person name="Baker D."/>
            <person name="Gharbi K."/>
            <person name="Hall N."/>
            <person name="Watson M."/>
            <person name="Adriaenssens E.M."/>
            <person name="Foster-Nyarko E."/>
            <person name="Jarju S."/>
            <person name="Secka A."/>
            <person name="Antonio M."/>
            <person name="Oren A."/>
            <person name="Chaudhuri R.R."/>
            <person name="La Ragione R."/>
            <person name="Hildebrand F."/>
            <person name="Pallen M.J."/>
        </authorList>
    </citation>
    <scope>NUCLEOTIDE SEQUENCE</scope>
    <source>
        <strain evidence="5">CHK192-9172</strain>
    </source>
</reference>
<dbReference type="Pfam" id="PF12833">
    <property type="entry name" value="HTH_18"/>
    <property type="match status" value="1"/>
</dbReference>
<dbReference type="Pfam" id="PF02311">
    <property type="entry name" value="AraC_binding"/>
    <property type="match status" value="1"/>
</dbReference>
<evidence type="ECO:0000259" key="4">
    <source>
        <dbReference type="PROSITE" id="PS01124"/>
    </source>
</evidence>
<comment type="caution">
    <text evidence="5">The sequence shown here is derived from an EMBL/GenBank/DDBJ whole genome shotgun (WGS) entry which is preliminary data.</text>
</comment>
<evidence type="ECO:0000256" key="1">
    <source>
        <dbReference type="ARBA" id="ARBA00023015"/>
    </source>
</evidence>
<sequence>MNRKKQTVLYDKNLHIETYDFKGLVQPFPNHFHEYYVIGLMENGQRRLSCKNRNYTISKGDIVLFNPGDNHSCIRVSDSPLDYRGFHISRETMSPLYQEITGRPGLPVFSHSVTRNEKAAGCLRLLHDLITGNASALEKEETLLFLLTLLISHREPISDRDLPAYSPEIEKACDFIQTHYRERLCLEQICHCAGLSKSTLLRAFTACKGITPYCYLENVRIGKAKKLLAQGMAPVDAALLTGFSDQSHFSNCFRRFLGVSPGIYRDIFTHKHHSGGKSHGI</sequence>
<dbReference type="InterPro" id="IPR009057">
    <property type="entry name" value="Homeodomain-like_sf"/>
</dbReference>
<dbReference type="GO" id="GO:0043565">
    <property type="term" value="F:sequence-specific DNA binding"/>
    <property type="evidence" value="ECO:0007669"/>
    <property type="project" value="InterPro"/>
</dbReference>
<reference evidence="5" key="2">
    <citation type="submission" date="2021-04" db="EMBL/GenBank/DDBJ databases">
        <authorList>
            <person name="Gilroy R."/>
        </authorList>
    </citation>
    <scope>NUCLEOTIDE SEQUENCE</scope>
    <source>
        <strain evidence="5">CHK192-9172</strain>
    </source>
</reference>
<dbReference type="SUPFAM" id="SSF51215">
    <property type="entry name" value="Regulatory protein AraC"/>
    <property type="match status" value="1"/>
</dbReference>
<evidence type="ECO:0000313" key="6">
    <source>
        <dbReference type="Proteomes" id="UP000824024"/>
    </source>
</evidence>
<dbReference type="InterPro" id="IPR014710">
    <property type="entry name" value="RmlC-like_jellyroll"/>
</dbReference>
<protein>
    <submittedName>
        <fullName evidence="5">AraC family transcriptional regulator</fullName>
    </submittedName>
</protein>
<dbReference type="PANTHER" id="PTHR46796">
    <property type="entry name" value="HTH-TYPE TRANSCRIPTIONAL ACTIVATOR RHAS-RELATED"/>
    <property type="match status" value="1"/>
</dbReference>
<dbReference type="InterPro" id="IPR037923">
    <property type="entry name" value="HTH-like"/>
</dbReference>
<keyword evidence="1" id="KW-0805">Transcription regulation</keyword>